<name>A0A8J4WTK7_9TREM</name>
<comment type="caution">
    <text evidence="2">The sequence shown here is derived from an EMBL/GenBank/DDBJ whole genome shotgun (WGS) entry which is preliminary data.</text>
</comment>
<dbReference type="SUPFAM" id="SSF56672">
    <property type="entry name" value="DNA/RNA polymerases"/>
    <property type="match status" value="1"/>
</dbReference>
<dbReference type="EMBL" id="LUCH01008445">
    <property type="protein sequence ID" value="KAF5396337.1"/>
    <property type="molecule type" value="Genomic_DNA"/>
</dbReference>
<dbReference type="OrthoDB" id="6630773at2759"/>
<feature type="region of interest" description="Disordered" evidence="1">
    <location>
        <begin position="1"/>
        <end position="20"/>
    </location>
</feature>
<gene>
    <name evidence="2" type="ORF">PHET_10603</name>
</gene>
<dbReference type="PANTHER" id="PTHR37984:SF5">
    <property type="entry name" value="PROTEIN NYNRIN-LIKE"/>
    <property type="match status" value="1"/>
</dbReference>
<organism evidence="2 3">
    <name type="scientific">Paragonimus heterotremus</name>
    <dbReference type="NCBI Taxonomy" id="100268"/>
    <lineage>
        <taxon>Eukaryota</taxon>
        <taxon>Metazoa</taxon>
        <taxon>Spiralia</taxon>
        <taxon>Lophotrochozoa</taxon>
        <taxon>Platyhelminthes</taxon>
        <taxon>Trematoda</taxon>
        <taxon>Digenea</taxon>
        <taxon>Plagiorchiida</taxon>
        <taxon>Troglotremata</taxon>
        <taxon>Troglotrematidae</taxon>
        <taxon>Paragonimus</taxon>
    </lineage>
</organism>
<protein>
    <submittedName>
        <fullName evidence="2">Uncharacterized protein</fullName>
    </submittedName>
</protein>
<dbReference type="PANTHER" id="PTHR37984">
    <property type="entry name" value="PROTEIN CBG26694"/>
    <property type="match status" value="1"/>
</dbReference>
<dbReference type="Gene3D" id="3.10.10.10">
    <property type="entry name" value="HIV Type 1 Reverse Transcriptase, subunit A, domain 1"/>
    <property type="match status" value="1"/>
</dbReference>
<evidence type="ECO:0000256" key="1">
    <source>
        <dbReference type="SAM" id="MobiDB-lite"/>
    </source>
</evidence>
<evidence type="ECO:0000313" key="2">
    <source>
        <dbReference type="EMBL" id="KAF5396337.1"/>
    </source>
</evidence>
<dbReference type="AlphaFoldDB" id="A0A8J4WTK7"/>
<keyword evidence="3" id="KW-1185">Reference proteome</keyword>
<reference evidence="2" key="1">
    <citation type="submission" date="2019-05" db="EMBL/GenBank/DDBJ databases">
        <title>Annotation for the trematode Paragonimus heterotremus.</title>
        <authorList>
            <person name="Choi Y.-J."/>
        </authorList>
    </citation>
    <scope>NUCLEOTIDE SEQUENCE</scope>
    <source>
        <strain evidence="2">LC</strain>
    </source>
</reference>
<sequence>MDGSPMVGLNRRPPAQLNMNEDEGLPERWKIWKLQFHDFRTSARLSSAEKGFQMAMFRHAIGEQAIRCISTFSYEADEDPEDWENVINKVESYCLGFNNDAFESLGTLPGVCKLSIDTDEQTVVLPIRRLPLTVNETFEKELTRLTDLGVIQQIDEPTDMVSQVVIVTKKSDELRICIDPKPLNAA</sequence>
<dbReference type="InterPro" id="IPR043502">
    <property type="entry name" value="DNA/RNA_pol_sf"/>
</dbReference>
<dbReference type="InterPro" id="IPR050951">
    <property type="entry name" value="Retrovirus_Pol_polyprotein"/>
</dbReference>
<proteinExistence type="predicted"/>
<accession>A0A8J4WTK7</accession>
<evidence type="ECO:0000313" key="3">
    <source>
        <dbReference type="Proteomes" id="UP000748531"/>
    </source>
</evidence>
<dbReference type="Proteomes" id="UP000748531">
    <property type="component" value="Unassembled WGS sequence"/>
</dbReference>